<evidence type="ECO:0000313" key="1">
    <source>
        <dbReference type="EMBL" id="KAF5312789.1"/>
    </source>
</evidence>
<dbReference type="OrthoDB" id="9895617at2759"/>
<reference evidence="1 2" key="1">
    <citation type="journal article" date="2020" name="ISME J.">
        <title>Uncovering the hidden diversity of litter-decomposition mechanisms in mushroom-forming fungi.</title>
        <authorList>
            <person name="Floudas D."/>
            <person name="Bentzer J."/>
            <person name="Ahren D."/>
            <person name="Johansson T."/>
            <person name="Persson P."/>
            <person name="Tunlid A."/>
        </authorList>
    </citation>
    <scope>NUCLEOTIDE SEQUENCE [LARGE SCALE GENOMIC DNA]</scope>
    <source>
        <strain evidence="1 2">CBS 101986</strain>
    </source>
</reference>
<gene>
    <name evidence="1" type="ORF">D9619_002811</name>
</gene>
<evidence type="ECO:0000313" key="2">
    <source>
        <dbReference type="Proteomes" id="UP000567179"/>
    </source>
</evidence>
<dbReference type="Proteomes" id="UP000567179">
    <property type="component" value="Unassembled WGS sequence"/>
</dbReference>
<organism evidence="1 2">
    <name type="scientific">Psilocybe cf. subviscida</name>
    <dbReference type="NCBI Taxonomy" id="2480587"/>
    <lineage>
        <taxon>Eukaryota</taxon>
        <taxon>Fungi</taxon>
        <taxon>Dikarya</taxon>
        <taxon>Basidiomycota</taxon>
        <taxon>Agaricomycotina</taxon>
        <taxon>Agaricomycetes</taxon>
        <taxon>Agaricomycetidae</taxon>
        <taxon>Agaricales</taxon>
        <taxon>Agaricineae</taxon>
        <taxon>Strophariaceae</taxon>
        <taxon>Psilocybe</taxon>
    </lineage>
</organism>
<proteinExistence type="predicted"/>
<dbReference type="EMBL" id="JAACJJ010000056">
    <property type="protein sequence ID" value="KAF5312789.1"/>
    <property type="molecule type" value="Genomic_DNA"/>
</dbReference>
<keyword evidence="2" id="KW-1185">Reference proteome</keyword>
<dbReference type="SUPFAM" id="SSF50370">
    <property type="entry name" value="Ricin B-like lectins"/>
    <property type="match status" value="1"/>
</dbReference>
<dbReference type="AlphaFoldDB" id="A0A8H5AXI9"/>
<dbReference type="InterPro" id="IPR035992">
    <property type="entry name" value="Ricin_B-like_lectins"/>
</dbReference>
<protein>
    <submittedName>
        <fullName evidence="1">Uncharacterized protein</fullName>
    </submittedName>
</protein>
<accession>A0A8H5AXI9</accession>
<name>A0A8H5AXI9_9AGAR</name>
<sequence length="264" mass="29649">MTESPGCMIQLSGFPVGYFVIKNAASRCVFDVNGDNAKDGRELILYTEKDKTMVESFRNPENNNQVFFIDCSGALCSRSTGHAIDVEGDRIVLRHRRPISFPFPNEHAHPLPRFIYSTETGEISLQFAQDPSYPSPEDNSSTHWEEKTYILTCGGYRRKLGGSSAPKRRSLFGKLVKSVKPSRQSAALSTHSTQRTMQEIDVNETTKDATKPQPELEVWVEVPGSYTSEIRVVTVDTADTAAERSKLSEDAKMRRQWLVIPLKD</sequence>
<dbReference type="Gene3D" id="2.80.10.50">
    <property type="match status" value="1"/>
</dbReference>
<comment type="caution">
    <text evidence="1">The sequence shown here is derived from an EMBL/GenBank/DDBJ whole genome shotgun (WGS) entry which is preliminary data.</text>
</comment>